<name>A0AC59Y7U0_RANTA</name>
<accession>A0AC59Y7U0</accession>
<sequence length="100" mass="10300">MSPPASAGGGLKDEEVRSPFALLPPARPPASTAALRGLSRRSPSASLPTARLTRGPQSGAANSQGLARCRRRLEPREQRPRSAAQPEKLAAAAQVGPASP</sequence>
<reference evidence="1" key="2">
    <citation type="submission" date="2025-03" db="EMBL/GenBank/DDBJ databases">
        <authorList>
            <consortium name="ELIXIR-Norway"/>
            <consortium name="Elixir Norway"/>
        </authorList>
    </citation>
    <scope>NUCLEOTIDE SEQUENCE</scope>
</reference>
<organism evidence="1 2">
    <name type="scientific">Rangifer tarandus platyrhynchus</name>
    <name type="common">Svalbard reindeer</name>
    <dbReference type="NCBI Taxonomy" id="3082113"/>
    <lineage>
        <taxon>Eukaryota</taxon>
        <taxon>Metazoa</taxon>
        <taxon>Chordata</taxon>
        <taxon>Craniata</taxon>
        <taxon>Vertebrata</taxon>
        <taxon>Euteleostomi</taxon>
        <taxon>Mammalia</taxon>
        <taxon>Eutheria</taxon>
        <taxon>Laurasiatheria</taxon>
        <taxon>Artiodactyla</taxon>
        <taxon>Ruminantia</taxon>
        <taxon>Pecora</taxon>
        <taxon>Cervidae</taxon>
        <taxon>Odocoileinae</taxon>
        <taxon>Rangifer</taxon>
    </lineage>
</organism>
<evidence type="ECO:0000313" key="1">
    <source>
        <dbReference type="EMBL" id="CAM9460173.1"/>
    </source>
</evidence>
<reference evidence="1" key="1">
    <citation type="submission" date="2023-05" db="EMBL/GenBank/DDBJ databases">
        <authorList>
            <consortium name="ELIXIR-Norway"/>
        </authorList>
    </citation>
    <scope>NUCLEOTIDE SEQUENCE</scope>
</reference>
<protein>
    <submittedName>
        <fullName evidence="1">Uncharacterized protein</fullName>
    </submittedName>
</protein>
<dbReference type="EMBL" id="OX596095">
    <property type="protein sequence ID" value="CAM9460173.1"/>
    <property type="molecule type" value="Genomic_DNA"/>
</dbReference>
<evidence type="ECO:0000313" key="2">
    <source>
        <dbReference type="Proteomes" id="UP001162501"/>
    </source>
</evidence>
<dbReference type="Proteomes" id="UP001162501">
    <property type="component" value="Chromosome 11"/>
</dbReference>
<proteinExistence type="predicted"/>
<gene>
    <name evidence="1" type="ORF">MRATA1EN22A_LOCUS2812</name>
</gene>